<evidence type="ECO:0000256" key="2">
    <source>
        <dbReference type="ARBA" id="ARBA00022598"/>
    </source>
</evidence>
<dbReference type="Gene3D" id="3.30.300.30">
    <property type="match status" value="1"/>
</dbReference>
<dbReference type="Proteomes" id="UP001165580">
    <property type="component" value="Unassembled WGS sequence"/>
</dbReference>
<proteinExistence type="inferred from homology"/>
<sequence length="571" mass="62050">MNPTESFRAARDTLIEHRTDAVAARSAFRWPDVGPHFNWAVDWFDEIAIGNERPALHIVEEDGSELVVSFDRMRARSDEVAAWLHGEGVEQGDHVMLMLGNRVELWESMLAVMKLGAVILPTTTLLSPADLTDRIERGDIAHVIADVAEIGKFDEVPGDFTPIVVGADPEAVPEGWIDYAESVDAPGISPTVVVDSGDPCLIYFTSGTTSKPKMVVHSHESYPVGHLSTLYWLGVQPGDTHLAISSPGWGKHAWSCFFAPWNAEATVFVYNYSRFDAPALRGQLDRAGVNTFCAPPTVWRMLIQSDLGRKPRALTEILSAGEPLNPGVISAVEEAWGLTIRDGYGQTETTAIIANPPGAAVVPGAMGQALPGVAIAIVDPVSGEPSPADDGVQLGEICLDLSEEPANLMSGYYGDDERTAAARADGYFRTGDVAERASDGTITFVGRTDDIFKSSDFKISPFEVESALLQHPAVAESAVVPAPDAMRHSLVKAYVTLAAGWEPSIETADAIFAHSRETLSSFERVRRLEFAELPKTISGKIRRVELRQREEEAFARGEQPAGEFRERRTSD</sequence>
<comment type="caution">
    <text evidence="8">The sequence shown here is derived from an EMBL/GenBank/DDBJ whole genome shotgun (WGS) entry which is preliminary data.</text>
</comment>
<evidence type="ECO:0000256" key="1">
    <source>
        <dbReference type="ARBA" id="ARBA00006432"/>
    </source>
</evidence>
<dbReference type="Pfam" id="PF13193">
    <property type="entry name" value="AMP-binding_C"/>
    <property type="match status" value="1"/>
</dbReference>
<keyword evidence="2" id="KW-0436">Ligase</keyword>
<protein>
    <submittedName>
        <fullName evidence="8">AMP-binding protein</fullName>
    </submittedName>
</protein>
<evidence type="ECO:0000313" key="8">
    <source>
        <dbReference type="EMBL" id="MCS5714069.1"/>
    </source>
</evidence>
<keyword evidence="4" id="KW-0067">ATP-binding</keyword>
<name>A0ABT2GCX5_9MICO</name>
<keyword evidence="3" id="KW-0547">Nucleotide-binding</keyword>
<evidence type="ECO:0000256" key="4">
    <source>
        <dbReference type="ARBA" id="ARBA00022840"/>
    </source>
</evidence>
<feature type="region of interest" description="Disordered" evidence="5">
    <location>
        <begin position="552"/>
        <end position="571"/>
    </location>
</feature>
<dbReference type="PROSITE" id="PS00455">
    <property type="entry name" value="AMP_BINDING"/>
    <property type="match status" value="1"/>
</dbReference>
<dbReference type="InterPro" id="IPR051087">
    <property type="entry name" value="Mitochondrial_ACSM"/>
</dbReference>
<comment type="similarity">
    <text evidence="1">Belongs to the ATP-dependent AMP-binding enzyme family.</text>
</comment>
<evidence type="ECO:0000313" key="9">
    <source>
        <dbReference type="Proteomes" id="UP001165580"/>
    </source>
</evidence>
<dbReference type="InterPro" id="IPR042099">
    <property type="entry name" value="ANL_N_sf"/>
</dbReference>
<dbReference type="InterPro" id="IPR000873">
    <property type="entry name" value="AMP-dep_synth/lig_dom"/>
</dbReference>
<dbReference type="Gene3D" id="3.40.50.12780">
    <property type="entry name" value="N-terminal domain of ligase-like"/>
    <property type="match status" value="1"/>
</dbReference>
<dbReference type="Pfam" id="PF00501">
    <property type="entry name" value="AMP-binding"/>
    <property type="match status" value="1"/>
</dbReference>
<evidence type="ECO:0000259" key="7">
    <source>
        <dbReference type="Pfam" id="PF13193"/>
    </source>
</evidence>
<feature type="domain" description="AMP-dependent synthetase/ligase" evidence="6">
    <location>
        <begin position="63"/>
        <end position="413"/>
    </location>
</feature>
<evidence type="ECO:0000259" key="6">
    <source>
        <dbReference type="Pfam" id="PF00501"/>
    </source>
</evidence>
<organism evidence="8 9">
    <name type="scientific">Herbiconiux gentiana</name>
    <dbReference type="NCBI Taxonomy" id="2970912"/>
    <lineage>
        <taxon>Bacteria</taxon>
        <taxon>Bacillati</taxon>
        <taxon>Actinomycetota</taxon>
        <taxon>Actinomycetes</taxon>
        <taxon>Micrococcales</taxon>
        <taxon>Microbacteriaceae</taxon>
        <taxon>Herbiconiux</taxon>
    </lineage>
</organism>
<accession>A0ABT2GCX5</accession>
<dbReference type="InterPro" id="IPR045851">
    <property type="entry name" value="AMP-bd_C_sf"/>
</dbReference>
<dbReference type="PANTHER" id="PTHR43605:SF10">
    <property type="entry name" value="ACYL-COA SYNTHETASE MEDIUM CHAIN FAMILY MEMBER 3"/>
    <property type="match status" value="1"/>
</dbReference>
<dbReference type="PANTHER" id="PTHR43605">
    <property type="entry name" value="ACYL-COENZYME A SYNTHETASE"/>
    <property type="match status" value="1"/>
</dbReference>
<feature type="domain" description="AMP-binding enzyme C-terminal" evidence="7">
    <location>
        <begin position="463"/>
        <end position="540"/>
    </location>
</feature>
<dbReference type="SUPFAM" id="SSF56801">
    <property type="entry name" value="Acetyl-CoA synthetase-like"/>
    <property type="match status" value="1"/>
</dbReference>
<dbReference type="InterPro" id="IPR025110">
    <property type="entry name" value="AMP-bd_C"/>
</dbReference>
<keyword evidence="9" id="KW-1185">Reference proteome</keyword>
<gene>
    <name evidence="8" type="ORF">NVV95_05830</name>
</gene>
<dbReference type="RefSeq" id="WP_259485598.1">
    <property type="nucleotide sequence ID" value="NZ_JANTEZ010000002.1"/>
</dbReference>
<dbReference type="InterPro" id="IPR020845">
    <property type="entry name" value="AMP-binding_CS"/>
</dbReference>
<evidence type="ECO:0000256" key="5">
    <source>
        <dbReference type="SAM" id="MobiDB-lite"/>
    </source>
</evidence>
<reference evidence="8" key="1">
    <citation type="submission" date="2022-08" db="EMBL/GenBank/DDBJ databases">
        <authorList>
            <person name="Deng Y."/>
            <person name="Han X.-F."/>
            <person name="Zhang Y.-Q."/>
        </authorList>
    </citation>
    <scope>NUCLEOTIDE SEQUENCE</scope>
    <source>
        <strain evidence="8">CPCC 205716</strain>
    </source>
</reference>
<evidence type="ECO:0000256" key="3">
    <source>
        <dbReference type="ARBA" id="ARBA00022741"/>
    </source>
</evidence>
<dbReference type="EMBL" id="JANTEZ010000002">
    <property type="protein sequence ID" value="MCS5714069.1"/>
    <property type="molecule type" value="Genomic_DNA"/>
</dbReference>